<proteinExistence type="predicted"/>
<name>A0ABV1UDZ6_9ACTN</name>
<evidence type="ECO:0000313" key="2">
    <source>
        <dbReference type="Proteomes" id="UP001470023"/>
    </source>
</evidence>
<reference evidence="1 2" key="1">
    <citation type="submission" date="2024-06" db="EMBL/GenBank/DDBJ databases">
        <title>The Natural Products Discovery Center: Release of the First 8490 Sequenced Strains for Exploring Actinobacteria Biosynthetic Diversity.</title>
        <authorList>
            <person name="Kalkreuter E."/>
            <person name="Kautsar S.A."/>
            <person name="Yang D."/>
            <person name="Bader C.D."/>
            <person name="Teijaro C.N."/>
            <person name="Fluegel L."/>
            <person name="Davis C.M."/>
            <person name="Simpson J.R."/>
            <person name="Lauterbach L."/>
            <person name="Steele A.D."/>
            <person name="Gui C."/>
            <person name="Meng S."/>
            <person name="Li G."/>
            <person name="Viehrig K."/>
            <person name="Ye F."/>
            <person name="Su P."/>
            <person name="Kiefer A.F."/>
            <person name="Nichols A."/>
            <person name="Cepeda A.J."/>
            <person name="Yan W."/>
            <person name="Fan B."/>
            <person name="Jiang Y."/>
            <person name="Adhikari A."/>
            <person name="Zheng C.-J."/>
            <person name="Schuster L."/>
            <person name="Cowan T.M."/>
            <person name="Smanski M.J."/>
            <person name="Chevrette M.G."/>
            <person name="De Carvalho L.P.S."/>
            <person name="Shen B."/>
        </authorList>
    </citation>
    <scope>NUCLEOTIDE SEQUENCE [LARGE SCALE GENOMIC DNA]</scope>
    <source>
        <strain evidence="1 2">NPDC001166</strain>
    </source>
</reference>
<gene>
    <name evidence="1" type="ORF">ABT272_30055</name>
</gene>
<evidence type="ECO:0000313" key="1">
    <source>
        <dbReference type="EMBL" id="MER6431934.1"/>
    </source>
</evidence>
<dbReference type="Proteomes" id="UP001470023">
    <property type="component" value="Unassembled WGS sequence"/>
</dbReference>
<dbReference type="EMBL" id="JBEPAZ010000034">
    <property type="protein sequence ID" value="MER6431934.1"/>
    <property type="molecule type" value="Genomic_DNA"/>
</dbReference>
<dbReference type="RefSeq" id="WP_352064866.1">
    <property type="nucleotide sequence ID" value="NZ_JBEPAZ010000034.1"/>
</dbReference>
<comment type="caution">
    <text evidence="1">The sequence shown here is derived from an EMBL/GenBank/DDBJ whole genome shotgun (WGS) entry which is preliminary data.</text>
</comment>
<keyword evidence="2" id="KW-1185">Reference proteome</keyword>
<sequence>MAVHIPLAPVRAGQAWLLSCAPDPAVVQRAWDAQQLAPIPTGTHWLVGEAQLSRSLDAARRLGSHPVGPVLTDIRTSRAWWLLPAGLAADLDDVAGITVHPPGWELHCPPVVHSLAGRWWLALPDGTGHLTDPTLLAAAFGPGGYRTNTEAPA</sequence>
<accession>A0ABV1UDZ6</accession>
<protein>
    <submittedName>
        <fullName evidence="1">Uncharacterized protein</fullName>
    </submittedName>
</protein>
<organism evidence="1 2">
    <name type="scientific">Streptomyces sp. 900105245</name>
    <dbReference type="NCBI Taxonomy" id="3154379"/>
    <lineage>
        <taxon>Bacteria</taxon>
        <taxon>Bacillati</taxon>
        <taxon>Actinomycetota</taxon>
        <taxon>Actinomycetes</taxon>
        <taxon>Kitasatosporales</taxon>
        <taxon>Streptomycetaceae</taxon>
        <taxon>Streptomyces</taxon>
    </lineage>
</organism>